<dbReference type="Proteomes" id="UP000427769">
    <property type="component" value="Chromosome"/>
</dbReference>
<dbReference type="AlphaFoldDB" id="A0A5K7Z6T6"/>
<dbReference type="PANTHER" id="PTHR37809:SF1">
    <property type="entry name" value="RIBOSOMAL PROTEIN S12 METHYLTHIOTRANSFERASE ACCESSORY FACTOR YCAO"/>
    <property type="match status" value="1"/>
</dbReference>
<reference evidence="2 3" key="1">
    <citation type="submission" date="2019-11" db="EMBL/GenBank/DDBJ databases">
        <title>Comparative genomics of hydrocarbon-degrading Desulfosarcina strains.</title>
        <authorList>
            <person name="Watanabe M."/>
            <person name="Kojima H."/>
            <person name="Fukui M."/>
        </authorList>
    </citation>
    <scope>NUCLEOTIDE SEQUENCE [LARGE SCALE GENOMIC DNA]</scope>
    <source>
        <strain evidence="2 3">PP31</strain>
    </source>
</reference>
<dbReference type="Gene3D" id="3.30.1330.230">
    <property type="match status" value="1"/>
</dbReference>
<dbReference type="RefSeq" id="WP_155305537.1">
    <property type="nucleotide sequence ID" value="NZ_AP021875.1"/>
</dbReference>
<dbReference type="EMBL" id="AP021875">
    <property type="protein sequence ID" value="BBO76728.1"/>
    <property type="molecule type" value="Genomic_DNA"/>
</dbReference>
<dbReference type="OrthoDB" id="5380721at2"/>
<evidence type="ECO:0000313" key="2">
    <source>
        <dbReference type="EMBL" id="BBO76728.1"/>
    </source>
</evidence>
<proteinExistence type="predicted"/>
<dbReference type="PROSITE" id="PS51664">
    <property type="entry name" value="YCAO"/>
    <property type="match status" value="1"/>
</dbReference>
<name>A0A5K7Z6T6_9BACT</name>
<dbReference type="InterPro" id="IPR003776">
    <property type="entry name" value="YcaO-like_dom"/>
</dbReference>
<dbReference type="PANTHER" id="PTHR37809">
    <property type="entry name" value="RIBOSOMAL PROTEIN S12 METHYLTHIOTRANSFERASE ACCESSORY FACTOR YCAO"/>
    <property type="match status" value="1"/>
</dbReference>
<protein>
    <recommendedName>
        <fullName evidence="1">YcaO domain-containing protein</fullName>
    </recommendedName>
</protein>
<dbReference type="NCBIfam" id="TIGR00702">
    <property type="entry name" value="YcaO-type kinase domain"/>
    <property type="match status" value="1"/>
</dbReference>
<dbReference type="KEGG" id="dwd:DSCW_41450"/>
<feature type="domain" description="YcaO" evidence="1">
    <location>
        <begin position="255"/>
        <end position="575"/>
    </location>
</feature>
<dbReference type="Pfam" id="PF02624">
    <property type="entry name" value="YcaO"/>
    <property type="match status" value="1"/>
</dbReference>
<evidence type="ECO:0000259" key="1">
    <source>
        <dbReference type="PROSITE" id="PS51664"/>
    </source>
</evidence>
<keyword evidence="3" id="KW-1185">Reference proteome</keyword>
<organism evidence="2 3">
    <name type="scientific">Desulfosarcina widdelii</name>
    <dbReference type="NCBI Taxonomy" id="947919"/>
    <lineage>
        <taxon>Bacteria</taxon>
        <taxon>Pseudomonadati</taxon>
        <taxon>Thermodesulfobacteriota</taxon>
        <taxon>Desulfobacteria</taxon>
        <taxon>Desulfobacterales</taxon>
        <taxon>Desulfosarcinaceae</taxon>
        <taxon>Desulfosarcina</taxon>
    </lineage>
</organism>
<sequence length="575" mass="63704">MSLSAAPPRYRLALQETAAGTGFFAPVPRDPPTFVDGLRYLQQNPNDVFMHNYLLGCIASMDSDVVGVFLRSEVGGDPIVRALLLEAVLIYDHLSGLRKPFKRREIKALAEASPLVVLRSEGLPDQALHRQWVELFHANLTRHRPLPPPQKTDLAFPVEGVDGSEQKPPKGAHLQAIIDASMRDSRSPGQPRPPLQQTIDRALFSLENLDLFEGGEMRHQSSLSPIALLRKWRFSHEVRSGGLVYTLSGVQTSYGRGLSLEAARASCLMEVVERYSSFAGIAESGIMGTLRPHALIHGSLSRLAAEGYPVLDPNCLCLEVPYRDEPLYWMEGERLTSNGPVPIWVPVQCVYLFCNLDERALFSGLGSTGLASGNTMAEARLSALYELLERDSEAVNPFHPSRCFRVSAEDEPVGALLEDYRARRFYVQFQDISPAFGIPCCSCFVTHRNGTVVRGSGTNLNGRQAVLSALTETPYPYPVGPPSAPALPDLPWLQFEALPDFSTGSPDRDLVLVEQTLMANDVFPIYVDMTRKDLEIPVTRALIPGFEMMADFDRTSRINSRLFNNYLKIYNKNGS</sequence>
<gene>
    <name evidence="2" type="ORF">DSCW_41450</name>
</gene>
<evidence type="ECO:0000313" key="3">
    <source>
        <dbReference type="Proteomes" id="UP000427769"/>
    </source>
</evidence>
<accession>A0A5K7Z6T6</accession>